<dbReference type="FunFam" id="3.80.10.10:FF:000095">
    <property type="entry name" value="LRR receptor-like serine/threonine-protein kinase GSO1"/>
    <property type="match status" value="1"/>
</dbReference>
<reference evidence="10" key="2">
    <citation type="journal article" date="2024" name="Plant">
        <title>Genomic evolution and insights into agronomic trait innovations of Sesamum species.</title>
        <authorList>
            <person name="Miao H."/>
            <person name="Wang L."/>
            <person name="Qu L."/>
            <person name="Liu H."/>
            <person name="Sun Y."/>
            <person name="Le M."/>
            <person name="Wang Q."/>
            <person name="Wei S."/>
            <person name="Zheng Y."/>
            <person name="Lin W."/>
            <person name="Duan Y."/>
            <person name="Cao H."/>
            <person name="Xiong S."/>
            <person name="Wang X."/>
            <person name="Wei L."/>
            <person name="Li C."/>
            <person name="Ma Q."/>
            <person name="Ju M."/>
            <person name="Zhao R."/>
            <person name="Li G."/>
            <person name="Mu C."/>
            <person name="Tian Q."/>
            <person name="Mei H."/>
            <person name="Zhang T."/>
            <person name="Gao T."/>
            <person name="Zhang H."/>
        </authorList>
    </citation>
    <scope>NUCLEOTIDE SEQUENCE</scope>
    <source>
        <strain evidence="10">G02</strain>
    </source>
</reference>
<dbReference type="InterPro" id="IPR001611">
    <property type="entry name" value="Leu-rich_rpt"/>
</dbReference>
<comment type="caution">
    <text evidence="10">The sequence shown here is derived from an EMBL/GenBank/DDBJ whole genome shotgun (WGS) entry which is preliminary data.</text>
</comment>
<feature type="binding site" evidence="7">
    <location>
        <position position="469"/>
    </location>
    <ligand>
        <name>ATP</name>
        <dbReference type="ChEBI" id="CHEBI:30616"/>
    </ligand>
</feature>
<dbReference type="InterPro" id="IPR017441">
    <property type="entry name" value="Protein_kinase_ATP_BS"/>
</dbReference>
<dbReference type="PROSITE" id="PS00107">
    <property type="entry name" value="PROTEIN_KINASE_ATP"/>
    <property type="match status" value="1"/>
</dbReference>
<dbReference type="SUPFAM" id="SSF56112">
    <property type="entry name" value="Protein kinase-like (PK-like)"/>
    <property type="match status" value="1"/>
</dbReference>
<evidence type="ECO:0000313" key="10">
    <source>
        <dbReference type="EMBL" id="KAL0441695.1"/>
    </source>
</evidence>
<keyword evidence="10" id="KW-0418">Kinase</keyword>
<dbReference type="InterPro" id="IPR000719">
    <property type="entry name" value="Prot_kinase_dom"/>
</dbReference>
<dbReference type="EMBL" id="JACGWJ010000001">
    <property type="protein sequence ID" value="KAL0441695.1"/>
    <property type="molecule type" value="Genomic_DNA"/>
</dbReference>
<protein>
    <submittedName>
        <fullName evidence="10">Receptor kinase-like protein Xa21</fullName>
    </submittedName>
</protein>
<dbReference type="PANTHER" id="PTHR27008:SF596">
    <property type="entry name" value="OS02G0215500 PROTEIN"/>
    <property type="match status" value="1"/>
</dbReference>
<keyword evidence="3 8" id="KW-0812">Transmembrane</keyword>
<dbReference type="InterPro" id="IPR001245">
    <property type="entry name" value="Ser-Thr/Tyr_kinase_cat_dom"/>
</dbReference>
<evidence type="ECO:0000256" key="3">
    <source>
        <dbReference type="ARBA" id="ARBA00022692"/>
    </source>
</evidence>
<evidence type="ECO:0000256" key="7">
    <source>
        <dbReference type="PROSITE-ProRule" id="PRU10141"/>
    </source>
</evidence>
<evidence type="ECO:0000256" key="1">
    <source>
        <dbReference type="ARBA" id="ARBA00004167"/>
    </source>
</evidence>
<keyword evidence="6 8" id="KW-0472">Membrane</keyword>
<dbReference type="PROSITE" id="PS50011">
    <property type="entry name" value="PROTEIN_KINASE_DOM"/>
    <property type="match status" value="1"/>
</dbReference>
<evidence type="ECO:0000256" key="2">
    <source>
        <dbReference type="ARBA" id="ARBA00022614"/>
    </source>
</evidence>
<keyword evidence="7" id="KW-0547">Nucleotide-binding</keyword>
<dbReference type="SMART" id="SM00220">
    <property type="entry name" value="S_TKc"/>
    <property type="match status" value="1"/>
</dbReference>
<reference evidence="10" key="1">
    <citation type="submission" date="2020-06" db="EMBL/GenBank/DDBJ databases">
        <authorList>
            <person name="Li T."/>
            <person name="Hu X."/>
            <person name="Zhang T."/>
            <person name="Song X."/>
            <person name="Zhang H."/>
            <person name="Dai N."/>
            <person name="Sheng W."/>
            <person name="Hou X."/>
            <person name="Wei L."/>
        </authorList>
    </citation>
    <scope>NUCLEOTIDE SEQUENCE</scope>
    <source>
        <strain evidence="10">G02</strain>
        <tissue evidence="10">Leaf</tissue>
    </source>
</reference>
<keyword evidence="2" id="KW-0433">Leucine-rich repeat</keyword>
<gene>
    <name evidence="10" type="ORF">Sradi_0108400</name>
</gene>
<evidence type="ECO:0000256" key="6">
    <source>
        <dbReference type="ARBA" id="ARBA00023136"/>
    </source>
</evidence>
<accession>A0AAW2WK05</accession>
<dbReference type="InterPro" id="IPR051809">
    <property type="entry name" value="Plant_receptor-like_S/T_kinase"/>
</dbReference>
<dbReference type="GO" id="GO:0016020">
    <property type="term" value="C:membrane"/>
    <property type="evidence" value="ECO:0007669"/>
    <property type="project" value="UniProtKB-SubCell"/>
</dbReference>
<feature type="transmembrane region" description="Helical" evidence="8">
    <location>
        <begin position="384"/>
        <end position="406"/>
    </location>
</feature>
<name>A0AAW2WK05_SESRA</name>
<keyword evidence="4" id="KW-0677">Repeat</keyword>
<evidence type="ECO:0000256" key="4">
    <source>
        <dbReference type="ARBA" id="ARBA00022737"/>
    </source>
</evidence>
<evidence type="ECO:0000256" key="5">
    <source>
        <dbReference type="ARBA" id="ARBA00022989"/>
    </source>
</evidence>
<dbReference type="Gene3D" id="3.30.200.20">
    <property type="entry name" value="Phosphorylase Kinase, domain 1"/>
    <property type="match status" value="1"/>
</dbReference>
<keyword evidence="10" id="KW-0808">Transferase</keyword>
<evidence type="ECO:0000259" key="9">
    <source>
        <dbReference type="PROSITE" id="PS50011"/>
    </source>
</evidence>
<keyword evidence="5 8" id="KW-1133">Transmembrane helix</keyword>
<dbReference type="SUPFAM" id="SSF52047">
    <property type="entry name" value="RNI-like"/>
    <property type="match status" value="1"/>
</dbReference>
<dbReference type="Pfam" id="PF00560">
    <property type="entry name" value="LRR_1"/>
    <property type="match status" value="3"/>
</dbReference>
<dbReference type="Gene3D" id="3.80.10.10">
    <property type="entry name" value="Ribonuclease Inhibitor"/>
    <property type="match status" value="1"/>
</dbReference>
<dbReference type="InterPro" id="IPR032675">
    <property type="entry name" value="LRR_dom_sf"/>
</dbReference>
<comment type="subcellular location">
    <subcellularLocation>
        <location evidence="1">Membrane</location>
        <topology evidence="1">Single-pass membrane protein</topology>
    </subcellularLocation>
</comment>
<dbReference type="Pfam" id="PF13855">
    <property type="entry name" value="LRR_8"/>
    <property type="match status" value="1"/>
</dbReference>
<dbReference type="InterPro" id="IPR011009">
    <property type="entry name" value="Kinase-like_dom_sf"/>
</dbReference>
<feature type="domain" description="Protein kinase" evidence="9">
    <location>
        <begin position="440"/>
        <end position="644"/>
    </location>
</feature>
<keyword evidence="10" id="KW-0675">Receptor</keyword>
<organism evidence="10">
    <name type="scientific">Sesamum radiatum</name>
    <name type="common">Black benniseed</name>
    <dbReference type="NCBI Taxonomy" id="300843"/>
    <lineage>
        <taxon>Eukaryota</taxon>
        <taxon>Viridiplantae</taxon>
        <taxon>Streptophyta</taxon>
        <taxon>Embryophyta</taxon>
        <taxon>Tracheophyta</taxon>
        <taxon>Spermatophyta</taxon>
        <taxon>Magnoliopsida</taxon>
        <taxon>eudicotyledons</taxon>
        <taxon>Gunneridae</taxon>
        <taxon>Pentapetalae</taxon>
        <taxon>asterids</taxon>
        <taxon>lamiids</taxon>
        <taxon>Lamiales</taxon>
        <taxon>Pedaliaceae</taxon>
        <taxon>Sesamum</taxon>
    </lineage>
</organism>
<dbReference type="PANTHER" id="PTHR27008">
    <property type="entry name" value="OS04G0122200 PROTEIN"/>
    <property type="match status" value="1"/>
</dbReference>
<dbReference type="GO" id="GO:0004672">
    <property type="term" value="F:protein kinase activity"/>
    <property type="evidence" value="ECO:0007669"/>
    <property type="project" value="InterPro"/>
</dbReference>
<dbReference type="Pfam" id="PF07714">
    <property type="entry name" value="PK_Tyr_Ser-Thr"/>
    <property type="match status" value="1"/>
</dbReference>
<dbReference type="GO" id="GO:0005524">
    <property type="term" value="F:ATP binding"/>
    <property type="evidence" value="ECO:0007669"/>
    <property type="project" value="UniProtKB-UniRule"/>
</dbReference>
<evidence type="ECO:0000256" key="8">
    <source>
        <dbReference type="SAM" id="Phobius"/>
    </source>
</evidence>
<dbReference type="AlphaFoldDB" id="A0AAW2WK05"/>
<keyword evidence="7" id="KW-0067">ATP-binding</keyword>
<sequence length="644" mass="68818">MLTGRIPSGIYNISSILVFAVTTNHLQGNIPSDIGFSLPNLKFLGLGGNNFTGFLPISLSNASFLQCIALAGNWFTGPMPKDLGSLSALWGLTMGSNNIQDDISFISSLTNCTNLKSLEISYNFLTGVLPHTIANLSTHLSLLAMSSNLIHGTIPSAIGDLTGLSILVLENNLFSGPIPLSIGGLTKLQEIYLSANKFTGKLPFSLGNLTLLNAIYMDINNISGSIPPSLGNCSGLLLLNLSNNNLIGPIPRELLTLSSISIFLDLSNNNLLGSIPSEVGSLRNLGCLDFSNNRLSGIVPSTISSCISLQQLYLGGNSFHGEIPQGLSLLKASRASSSEGGFQNASAVSLEDNSELCGGISELKLPSCPPTNSKKKNSHIPLKIIVPVSVSGAIFIAIIAFSYLIIQHKTKSRDDLYASRFESQFQRLSYGDLLRATNGFSMANMIGSGRFGSVYKGTIDNGNAMIAVKVLKLKVRGAYKSFTRECNVLRGVRHGNLLKILSISVSIDYQGNDFMALIYPFKANGSLDKWLHLDTDGQHGNTRYLTLMQRLNIAIDIASAVEYLHNGTGSVSVHGDLKPSNILLDDDMTAHVGDFGLAKVISNVSSNLAADESHSFAVKGTIGYVAPGQASSPFLLLLNLYMKY</sequence>
<dbReference type="Gene3D" id="1.10.510.10">
    <property type="entry name" value="Transferase(Phosphotransferase) domain 1"/>
    <property type="match status" value="1"/>
</dbReference>
<proteinExistence type="predicted"/>